<protein>
    <submittedName>
        <fullName evidence="1">Uncharacterized protein</fullName>
    </submittedName>
</protein>
<keyword evidence="2" id="KW-1185">Reference proteome</keyword>
<organism evidence="1 2">
    <name type="scientific">Chondrus crispus</name>
    <name type="common">Carrageen Irish moss</name>
    <name type="synonym">Polymorpha crispa</name>
    <dbReference type="NCBI Taxonomy" id="2769"/>
    <lineage>
        <taxon>Eukaryota</taxon>
        <taxon>Rhodophyta</taxon>
        <taxon>Florideophyceae</taxon>
        <taxon>Rhodymeniophycidae</taxon>
        <taxon>Gigartinales</taxon>
        <taxon>Gigartinaceae</taxon>
        <taxon>Chondrus</taxon>
    </lineage>
</organism>
<evidence type="ECO:0000313" key="2">
    <source>
        <dbReference type="Proteomes" id="UP000012073"/>
    </source>
</evidence>
<evidence type="ECO:0000313" key="1">
    <source>
        <dbReference type="EMBL" id="CDF35007.1"/>
    </source>
</evidence>
<sequence>MVRTCPRIKIASRNESLSNCFRITHTISNRQAARPETGATYSNPSQNKTLRKYAASDFQRVSLLN</sequence>
<dbReference type="Gramene" id="CDF35007">
    <property type="protein sequence ID" value="CDF35007"/>
    <property type="gene ID" value="CHC_T00003333001"/>
</dbReference>
<name>R7Q928_CHOCR</name>
<dbReference type="EMBL" id="HG001713">
    <property type="protein sequence ID" value="CDF35007.1"/>
    <property type="molecule type" value="Genomic_DNA"/>
</dbReference>
<reference evidence="2" key="1">
    <citation type="journal article" date="2013" name="Proc. Natl. Acad. Sci. U.S.A.">
        <title>Genome structure and metabolic features in the red seaweed Chondrus crispus shed light on evolution of the Archaeplastida.</title>
        <authorList>
            <person name="Collen J."/>
            <person name="Porcel B."/>
            <person name="Carre W."/>
            <person name="Ball S.G."/>
            <person name="Chaparro C."/>
            <person name="Tonon T."/>
            <person name="Barbeyron T."/>
            <person name="Michel G."/>
            <person name="Noel B."/>
            <person name="Valentin K."/>
            <person name="Elias M."/>
            <person name="Artiguenave F."/>
            <person name="Arun A."/>
            <person name="Aury J.M."/>
            <person name="Barbosa-Neto J.F."/>
            <person name="Bothwell J.H."/>
            <person name="Bouget F.Y."/>
            <person name="Brillet L."/>
            <person name="Cabello-Hurtado F."/>
            <person name="Capella-Gutierrez S."/>
            <person name="Charrier B."/>
            <person name="Cladiere L."/>
            <person name="Cock J.M."/>
            <person name="Coelho S.M."/>
            <person name="Colleoni C."/>
            <person name="Czjzek M."/>
            <person name="Da Silva C."/>
            <person name="Delage L."/>
            <person name="Denoeud F."/>
            <person name="Deschamps P."/>
            <person name="Dittami S.M."/>
            <person name="Gabaldon T."/>
            <person name="Gachon C.M."/>
            <person name="Groisillier A."/>
            <person name="Herve C."/>
            <person name="Jabbari K."/>
            <person name="Katinka M."/>
            <person name="Kloareg B."/>
            <person name="Kowalczyk N."/>
            <person name="Labadie K."/>
            <person name="Leblanc C."/>
            <person name="Lopez P.J."/>
            <person name="McLachlan D.H."/>
            <person name="Meslet-Cladiere L."/>
            <person name="Moustafa A."/>
            <person name="Nehr Z."/>
            <person name="Nyvall Collen P."/>
            <person name="Panaud O."/>
            <person name="Partensky F."/>
            <person name="Poulain J."/>
            <person name="Rensing S.A."/>
            <person name="Rousvoal S."/>
            <person name="Samson G."/>
            <person name="Symeonidi A."/>
            <person name="Weissenbach J."/>
            <person name="Zambounis A."/>
            <person name="Wincker P."/>
            <person name="Boyen C."/>
        </authorList>
    </citation>
    <scope>NUCLEOTIDE SEQUENCE [LARGE SCALE GENOMIC DNA]</scope>
    <source>
        <strain evidence="2">cv. Stackhouse</strain>
    </source>
</reference>
<dbReference type="GeneID" id="17322537"/>
<dbReference type="RefSeq" id="XP_005714826.1">
    <property type="nucleotide sequence ID" value="XM_005714769.1"/>
</dbReference>
<dbReference type="KEGG" id="ccp:CHC_T00003333001"/>
<dbReference type="AlphaFoldDB" id="R7Q928"/>
<accession>R7Q928</accession>
<proteinExistence type="predicted"/>
<dbReference type="Proteomes" id="UP000012073">
    <property type="component" value="Unassembled WGS sequence"/>
</dbReference>
<gene>
    <name evidence="1" type="ORF">CHC_T00003333001</name>
</gene>